<dbReference type="RefSeq" id="WP_162355871.1">
    <property type="nucleotide sequence ID" value="NZ_CP048209.1"/>
</dbReference>
<evidence type="ECO:0000256" key="14">
    <source>
        <dbReference type="ARBA" id="ARBA00023012"/>
    </source>
</evidence>
<evidence type="ECO:0000256" key="13">
    <source>
        <dbReference type="ARBA" id="ARBA00023004"/>
    </source>
</evidence>
<evidence type="ECO:0000256" key="6">
    <source>
        <dbReference type="ARBA" id="ARBA00022485"/>
    </source>
</evidence>
<evidence type="ECO:0000256" key="5">
    <source>
        <dbReference type="ARBA" id="ARBA00017322"/>
    </source>
</evidence>
<dbReference type="Gene3D" id="3.30.565.10">
    <property type="entry name" value="Histidine kinase-like ATPase, C-terminal domain"/>
    <property type="match status" value="1"/>
</dbReference>
<keyword evidence="15" id="KW-0411">Iron-sulfur</keyword>
<evidence type="ECO:0000256" key="1">
    <source>
        <dbReference type="ARBA" id="ARBA00000085"/>
    </source>
</evidence>
<dbReference type="PANTHER" id="PTHR24421">
    <property type="entry name" value="NITRATE/NITRITE SENSOR PROTEIN NARX-RELATED"/>
    <property type="match status" value="1"/>
</dbReference>
<gene>
    <name evidence="20" type="ORF">GXP70_07450</name>
</gene>
<dbReference type="InterPro" id="IPR004358">
    <property type="entry name" value="Sig_transdc_His_kin-like_C"/>
</dbReference>
<dbReference type="EC" id="2.7.13.3" evidence="4"/>
<feature type="transmembrane region" description="Helical" evidence="18">
    <location>
        <begin position="124"/>
        <end position="143"/>
    </location>
</feature>
<dbReference type="SUPFAM" id="SSF55874">
    <property type="entry name" value="ATPase domain of HSP90 chaperone/DNA topoisomerase II/histidine kinase"/>
    <property type="match status" value="1"/>
</dbReference>
<evidence type="ECO:0000259" key="19">
    <source>
        <dbReference type="PROSITE" id="PS50109"/>
    </source>
</evidence>
<comment type="catalytic activity">
    <reaction evidence="1">
        <text>ATP + protein L-histidine = ADP + protein N-phospho-L-histidine.</text>
        <dbReference type="EC" id="2.7.13.3"/>
    </reaction>
</comment>
<organism evidence="20 21">
    <name type="scientific">Paenibacillus lycopersici</name>
    <dbReference type="NCBI Taxonomy" id="2704462"/>
    <lineage>
        <taxon>Bacteria</taxon>
        <taxon>Bacillati</taxon>
        <taxon>Bacillota</taxon>
        <taxon>Bacilli</taxon>
        <taxon>Bacillales</taxon>
        <taxon>Paenibacillaceae</taxon>
        <taxon>Paenibacillus</taxon>
    </lineage>
</organism>
<dbReference type="InterPro" id="IPR005467">
    <property type="entry name" value="His_kinase_dom"/>
</dbReference>
<evidence type="ECO:0000256" key="2">
    <source>
        <dbReference type="ARBA" id="ARBA00001966"/>
    </source>
</evidence>
<dbReference type="AlphaFoldDB" id="A0A6C0G4J4"/>
<dbReference type="Pfam" id="PF02518">
    <property type="entry name" value="HATPase_c"/>
    <property type="match status" value="1"/>
</dbReference>
<dbReference type="EMBL" id="CP048209">
    <property type="protein sequence ID" value="QHT59805.1"/>
    <property type="molecule type" value="Genomic_DNA"/>
</dbReference>
<keyword evidence="10" id="KW-0547">Nucleotide-binding</keyword>
<keyword evidence="18" id="KW-0472">Membrane</keyword>
<proteinExistence type="predicted"/>
<dbReference type="PRINTS" id="PR00344">
    <property type="entry name" value="BCTRLSENSOR"/>
</dbReference>
<evidence type="ECO:0000256" key="17">
    <source>
        <dbReference type="ARBA" id="ARBA00030800"/>
    </source>
</evidence>
<evidence type="ECO:0000256" key="10">
    <source>
        <dbReference type="ARBA" id="ARBA00022741"/>
    </source>
</evidence>
<evidence type="ECO:0000256" key="4">
    <source>
        <dbReference type="ARBA" id="ARBA00012438"/>
    </source>
</evidence>
<evidence type="ECO:0000256" key="8">
    <source>
        <dbReference type="ARBA" id="ARBA00022679"/>
    </source>
</evidence>
<keyword evidence="9" id="KW-0479">Metal-binding</keyword>
<evidence type="ECO:0000313" key="20">
    <source>
        <dbReference type="EMBL" id="QHT59805.1"/>
    </source>
</evidence>
<keyword evidence="18" id="KW-0812">Transmembrane</keyword>
<protein>
    <recommendedName>
        <fullName evidence="5">Oxygen sensor histidine kinase NreB</fullName>
        <ecNumber evidence="4">2.7.13.3</ecNumber>
    </recommendedName>
    <alternativeName>
        <fullName evidence="17">Nitrogen regulation protein B</fullName>
    </alternativeName>
</protein>
<dbReference type="GO" id="GO:0046983">
    <property type="term" value="F:protein dimerization activity"/>
    <property type="evidence" value="ECO:0007669"/>
    <property type="project" value="InterPro"/>
</dbReference>
<dbReference type="SMART" id="SM00387">
    <property type="entry name" value="HATPase_c"/>
    <property type="match status" value="1"/>
</dbReference>
<keyword evidence="6" id="KW-0004">4Fe-4S</keyword>
<dbReference type="GO" id="GO:0000155">
    <property type="term" value="F:phosphorelay sensor kinase activity"/>
    <property type="evidence" value="ECO:0007669"/>
    <property type="project" value="InterPro"/>
</dbReference>
<evidence type="ECO:0000313" key="21">
    <source>
        <dbReference type="Proteomes" id="UP000476064"/>
    </source>
</evidence>
<keyword evidence="8" id="KW-0808">Transferase</keyword>
<keyword evidence="18" id="KW-1133">Transmembrane helix</keyword>
<comment type="cofactor">
    <cofactor evidence="2">
        <name>[4Fe-4S] cluster</name>
        <dbReference type="ChEBI" id="CHEBI:49883"/>
    </cofactor>
</comment>
<evidence type="ECO:0000256" key="7">
    <source>
        <dbReference type="ARBA" id="ARBA00022490"/>
    </source>
</evidence>
<dbReference type="GO" id="GO:0046872">
    <property type="term" value="F:metal ion binding"/>
    <property type="evidence" value="ECO:0007669"/>
    <property type="project" value="UniProtKB-KW"/>
</dbReference>
<reference evidence="20 21" key="1">
    <citation type="submission" date="2020-01" db="EMBL/GenBank/DDBJ databases">
        <title>Paenibacillus sp. nov., isolated from tomato rhizosphere.</title>
        <authorList>
            <person name="Weon H.-Y."/>
            <person name="Lee S.A."/>
        </authorList>
    </citation>
    <scope>NUCLEOTIDE SEQUENCE [LARGE SCALE GENOMIC DNA]</scope>
    <source>
        <strain evidence="20 21">12200R-189</strain>
    </source>
</reference>
<dbReference type="GO" id="GO:0016020">
    <property type="term" value="C:membrane"/>
    <property type="evidence" value="ECO:0007669"/>
    <property type="project" value="InterPro"/>
</dbReference>
<evidence type="ECO:0000256" key="9">
    <source>
        <dbReference type="ARBA" id="ARBA00022723"/>
    </source>
</evidence>
<keyword evidence="7" id="KW-0963">Cytoplasm</keyword>
<dbReference type="Pfam" id="PF07730">
    <property type="entry name" value="HisKA_3"/>
    <property type="match status" value="1"/>
</dbReference>
<dbReference type="PROSITE" id="PS50109">
    <property type="entry name" value="HIS_KIN"/>
    <property type="match status" value="1"/>
</dbReference>
<keyword evidence="13" id="KW-0408">Iron</keyword>
<evidence type="ECO:0000256" key="12">
    <source>
        <dbReference type="ARBA" id="ARBA00022840"/>
    </source>
</evidence>
<dbReference type="InterPro" id="IPR036890">
    <property type="entry name" value="HATPase_C_sf"/>
</dbReference>
<evidence type="ECO:0000256" key="11">
    <source>
        <dbReference type="ARBA" id="ARBA00022777"/>
    </source>
</evidence>
<dbReference type="KEGG" id="plyc:GXP70_07450"/>
<dbReference type="GO" id="GO:0005737">
    <property type="term" value="C:cytoplasm"/>
    <property type="evidence" value="ECO:0007669"/>
    <property type="project" value="UniProtKB-SubCell"/>
</dbReference>
<comment type="function">
    <text evidence="16">Member of the two-component regulatory system NreB/NreC involved in the control of dissimilatory nitrate/nitrite reduction in response to oxygen. NreB functions as a direct oxygen sensor histidine kinase which is autophosphorylated, in the absence of oxygen, probably at the conserved histidine residue, and transfers its phosphate group probably to a conserved aspartate residue of NreC. NreB/NreC activates the expression of the nitrate (narGHJI) and nitrite (nir) reductase operons, as well as the putative nitrate transporter gene narT.</text>
</comment>
<evidence type="ECO:0000256" key="16">
    <source>
        <dbReference type="ARBA" id="ARBA00024827"/>
    </source>
</evidence>
<keyword evidence="14" id="KW-0902">Two-component regulatory system</keyword>
<dbReference type="Gene3D" id="1.20.5.1930">
    <property type="match status" value="1"/>
</dbReference>
<dbReference type="Proteomes" id="UP000476064">
    <property type="component" value="Chromosome"/>
</dbReference>
<evidence type="ECO:0000256" key="15">
    <source>
        <dbReference type="ARBA" id="ARBA00023014"/>
    </source>
</evidence>
<sequence length="376" mass="41970">MRTLFIVMRLVGYGCIEISAIGQSVGWGWLEWAVSIGIALWCVGDHWKRPDARMKVMRLGIAVETALVLAWAIVIRDGVVLFALLSPLARSCIHLRWRDSAFAMLIAMAGVGLCYWDLETDLTLQLIVLPAAGGYAFVLGVLLKQREQARRMAAISAIERERRAQGEERIRIAKQLHDRTGQYWSAIARALDVALRVEGERRTEFIRKAREASMEGLQEMRAAVGLWSGGQQSPGDWMRFMERSVRRYVEIGGIEIALDLPPELPWYRWREPEEAAETVVRIVIESLTNAIRHGLAEAIRIRLEAGREDLLILVQDNGAGYSLDASTARPAGTGIASMKELAQAYGGSFDIAGQPGRGTTVRVRLPYRAESEEMPE</sequence>
<dbReference type="GO" id="GO:0051539">
    <property type="term" value="F:4 iron, 4 sulfur cluster binding"/>
    <property type="evidence" value="ECO:0007669"/>
    <property type="project" value="UniProtKB-KW"/>
</dbReference>
<evidence type="ECO:0000256" key="18">
    <source>
        <dbReference type="SAM" id="Phobius"/>
    </source>
</evidence>
<accession>A0A6C0G4J4</accession>
<comment type="subcellular location">
    <subcellularLocation>
        <location evidence="3">Cytoplasm</location>
    </subcellularLocation>
</comment>
<dbReference type="GO" id="GO:0005524">
    <property type="term" value="F:ATP binding"/>
    <property type="evidence" value="ECO:0007669"/>
    <property type="project" value="UniProtKB-KW"/>
</dbReference>
<name>A0A6C0G4J4_9BACL</name>
<dbReference type="InterPro" id="IPR050482">
    <property type="entry name" value="Sensor_HK_TwoCompSys"/>
</dbReference>
<evidence type="ECO:0000256" key="3">
    <source>
        <dbReference type="ARBA" id="ARBA00004496"/>
    </source>
</evidence>
<dbReference type="InterPro" id="IPR011712">
    <property type="entry name" value="Sig_transdc_His_kin_sub3_dim/P"/>
</dbReference>
<feature type="domain" description="Histidine kinase" evidence="19">
    <location>
        <begin position="279"/>
        <end position="369"/>
    </location>
</feature>
<keyword evidence="11" id="KW-0418">Kinase</keyword>
<keyword evidence="12" id="KW-0067">ATP-binding</keyword>
<dbReference type="InterPro" id="IPR003594">
    <property type="entry name" value="HATPase_dom"/>
</dbReference>
<keyword evidence="21" id="KW-1185">Reference proteome</keyword>
<dbReference type="CDD" id="cd16917">
    <property type="entry name" value="HATPase_UhpB-NarQ-NarX-like"/>
    <property type="match status" value="1"/>
</dbReference>